<dbReference type="InterPro" id="IPR005174">
    <property type="entry name" value="KIB1-4_b-propeller"/>
</dbReference>
<comment type="caution">
    <text evidence="3">The sequence shown here is derived from an EMBL/GenBank/DDBJ whole genome shotgun (WGS) entry which is preliminary data.</text>
</comment>
<dbReference type="PANTHER" id="PTHR33110:SF38">
    <property type="entry name" value="DUF295 DOMAIN-CONTAINING PROTEIN"/>
    <property type="match status" value="1"/>
</dbReference>
<proteinExistence type="predicted"/>
<evidence type="ECO:0000259" key="1">
    <source>
        <dbReference type="Pfam" id="PF03478"/>
    </source>
</evidence>
<dbReference type="PANTHER" id="PTHR33110">
    <property type="entry name" value="F-BOX/KELCH-REPEAT PROTEIN-RELATED"/>
    <property type="match status" value="1"/>
</dbReference>
<reference evidence="3" key="1">
    <citation type="submission" date="2023-07" db="EMBL/GenBank/DDBJ databases">
        <title>A chromosome-level genome assembly of Lolium multiflorum.</title>
        <authorList>
            <person name="Chen Y."/>
            <person name="Copetti D."/>
            <person name="Kolliker R."/>
            <person name="Studer B."/>
        </authorList>
    </citation>
    <scope>NUCLEOTIDE SEQUENCE</scope>
    <source>
        <strain evidence="3">02402/16</strain>
        <tissue evidence="3">Leaf</tissue>
    </source>
</reference>
<dbReference type="InterPro" id="IPR001810">
    <property type="entry name" value="F-box_dom"/>
</dbReference>
<feature type="domain" description="KIB1-4 beta-propeller" evidence="1">
    <location>
        <begin position="87"/>
        <end position="360"/>
    </location>
</feature>
<dbReference type="EMBL" id="JAUUTY010000006">
    <property type="protein sequence ID" value="KAK1615545.1"/>
    <property type="molecule type" value="Genomic_DNA"/>
</dbReference>
<dbReference type="Proteomes" id="UP001231189">
    <property type="component" value="Unassembled WGS sequence"/>
</dbReference>
<dbReference type="Gene3D" id="1.20.1280.50">
    <property type="match status" value="1"/>
</dbReference>
<protein>
    <recommendedName>
        <fullName evidence="5">DUF295 domain-containing protein</fullName>
    </recommendedName>
</protein>
<name>A0AAD8VSH1_LOLMU</name>
<evidence type="ECO:0008006" key="5">
    <source>
        <dbReference type="Google" id="ProtNLM"/>
    </source>
</evidence>
<dbReference type="InterPro" id="IPR036047">
    <property type="entry name" value="F-box-like_dom_sf"/>
</dbReference>
<organism evidence="3 4">
    <name type="scientific">Lolium multiflorum</name>
    <name type="common">Italian ryegrass</name>
    <name type="synonym">Lolium perenne subsp. multiflorum</name>
    <dbReference type="NCBI Taxonomy" id="4521"/>
    <lineage>
        <taxon>Eukaryota</taxon>
        <taxon>Viridiplantae</taxon>
        <taxon>Streptophyta</taxon>
        <taxon>Embryophyta</taxon>
        <taxon>Tracheophyta</taxon>
        <taxon>Spermatophyta</taxon>
        <taxon>Magnoliopsida</taxon>
        <taxon>Liliopsida</taxon>
        <taxon>Poales</taxon>
        <taxon>Poaceae</taxon>
        <taxon>BOP clade</taxon>
        <taxon>Pooideae</taxon>
        <taxon>Poodae</taxon>
        <taxon>Poeae</taxon>
        <taxon>Poeae Chloroplast Group 2 (Poeae type)</taxon>
        <taxon>Loliodinae</taxon>
        <taxon>Loliinae</taxon>
        <taxon>Lolium</taxon>
    </lineage>
</organism>
<evidence type="ECO:0000313" key="4">
    <source>
        <dbReference type="Proteomes" id="UP001231189"/>
    </source>
</evidence>
<dbReference type="Pfam" id="PF12937">
    <property type="entry name" value="F-box-like"/>
    <property type="match status" value="1"/>
</dbReference>
<evidence type="ECO:0000259" key="2">
    <source>
        <dbReference type="Pfam" id="PF12937"/>
    </source>
</evidence>
<dbReference type="AlphaFoldDB" id="A0AAD8VSH1"/>
<keyword evidence="4" id="KW-1185">Reference proteome</keyword>
<dbReference type="Pfam" id="PF03478">
    <property type="entry name" value="Beta-prop_KIB1-4"/>
    <property type="match status" value="1"/>
</dbReference>
<evidence type="ECO:0000313" key="3">
    <source>
        <dbReference type="EMBL" id="KAK1615545.1"/>
    </source>
</evidence>
<feature type="domain" description="F-box" evidence="2">
    <location>
        <begin position="20"/>
        <end position="56"/>
    </location>
</feature>
<sequence length="413" mass="46689">MTTGDDIMEQEASAAQVVRWSELPYDVLAMIRSRVTSPRDRVRFTAVCKPWHAAASCHPSPPALPLLLLSAWYGQPYGNPAVIKSLYCLEDAKVMRVRPARAIWSNWHVGGHDGGWIALWQSDQVEPPNLIVIVNLFSGAEVALSEKQRTFKCNVCSPHGFFIRKIAFSEAPTSSSCILAAMTNTCRVTVCKVGCPDYGWITQGCRQRQREKLEDVAFCNGELYGITCYGEKLFRYDIGLDNDGAPVITAVHLLVTQSYNSPTRWSIDDESVVYLILRRCKLVMAVRARVLPPERVTSFNLFELVNKANGHRWAEMRSLEDHALFLGPKCSMAVHVPVGGHQGVHRNKIYYSNHRPLKNIESFSDVVYLTRTDDNDPMYRRQDKRVSDDEIKSIGYYVKVSPCTPTWLFPPFI</sequence>
<accession>A0AAD8VSH1</accession>
<dbReference type="SUPFAM" id="SSF81383">
    <property type="entry name" value="F-box domain"/>
    <property type="match status" value="1"/>
</dbReference>
<gene>
    <name evidence="3" type="ORF">QYE76_021062</name>
</gene>